<name>A0A0L0FGV7_9EUKA</name>
<protein>
    <submittedName>
        <fullName evidence="1">Uncharacterized protein</fullName>
    </submittedName>
</protein>
<dbReference type="RefSeq" id="XP_014149180.1">
    <property type="nucleotide sequence ID" value="XM_014293705.1"/>
</dbReference>
<reference evidence="1 2" key="1">
    <citation type="submission" date="2011-02" db="EMBL/GenBank/DDBJ databases">
        <title>The Genome Sequence of Sphaeroforma arctica JP610.</title>
        <authorList>
            <consortium name="The Broad Institute Genome Sequencing Platform"/>
            <person name="Russ C."/>
            <person name="Cuomo C."/>
            <person name="Young S.K."/>
            <person name="Zeng Q."/>
            <person name="Gargeya S."/>
            <person name="Alvarado L."/>
            <person name="Berlin A."/>
            <person name="Chapman S.B."/>
            <person name="Chen Z."/>
            <person name="Freedman E."/>
            <person name="Gellesch M."/>
            <person name="Goldberg J."/>
            <person name="Griggs A."/>
            <person name="Gujja S."/>
            <person name="Heilman E."/>
            <person name="Heiman D."/>
            <person name="Howarth C."/>
            <person name="Mehta T."/>
            <person name="Neiman D."/>
            <person name="Pearson M."/>
            <person name="Roberts A."/>
            <person name="Saif S."/>
            <person name="Shea T."/>
            <person name="Shenoy N."/>
            <person name="Sisk P."/>
            <person name="Stolte C."/>
            <person name="Sykes S."/>
            <person name="White J."/>
            <person name="Yandava C."/>
            <person name="Burger G."/>
            <person name="Gray M.W."/>
            <person name="Holland P.W.H."/>
            <person name="King N."/>
            <person name="Lang F.B.F."/>
            <person name="Roger A.J."/>
            <person name="Ruiz-Trillo I."/>
            <person name="Haas B."/>
            <person name="Nusbaum C."/>
            <person name="Birren B."/>
        </authorList>
    </citation>
    <scope>NUCLEOTIDE SEQUENCE [LARGE SCALE GENOMIC DNA]</scope>
    <source>
        <strain evidence="1 2">JP610</strain>
    </source>
</reference>
<evidence type="ECO:0000313" key="1">
    <source>
        <dbReference type="EMBL" id="KNC75278.1"/>
    </source>
</evidence>
<organism evidence="1 2">
    <name type="scientific">Sphaeroforma arctica JP610</name>
    <dbReference type="NCBI Taxonomy" id="667725"/>
    <lineage>
        <taxon>Eukaryota</taxon>
        <taxon>Ichthyosporea</taxon>
        <taxon>Ichthyophonida</taxon>
        <taxon>Sphaeroforma</taxon>
    </lineage>
</organism>
<accession>A0A0L0FGV7</accession>
<sequence length="53" mass="6008">MDSIVDLRFVLLEIEKNTELSEVLRSGLNGVSVLEKRVHQILQSLHMAKDSTD</sequence>
<gene>
    <name evidence="1" type="ORF">SARC_12193</name>
</gene>
<dbReference type="EMBL" id="KQ243728">
    <property type="protein sequence ID" value="KNC75278.1"/>
    <property type="molecule type" value="Genomic_DNA"/>
</dbReference>
<dbReference type="Proteomes" id="UP000054560">
    <property type="component" value="Unassembled WGS sequence"/>
</dbReference>
<dbReference type="AlphaFoldDB" id="A0A0L0FGV7"/>
<dbReference type="GeneID" id="25912697"/>
<evidence type="ECO:0000313" key="2">
    <source>
        <dbReference type="Proteomes" id="UP000054560"/>
    </source>
</evidence>
<keyword evidence="2" id="KW-1185">Reference proteome</keyword>
<feature type="non-terminal residue" evidence="1">
    <location>
        <position position="53"/>
    </location>
</feature>
<proteinExistence type="predicted"/>